<dbReference type="EMBL" id="SAVA01000003">
    <property type="protein sequence ID" value="RWR53196.1"/>
    <property type="molecule type" value="Genomic_DNA"/>
</dbReference>
<proteinExistence type="predicted"/>
<dbReference type="RefSeq" id="WP_128155478.1">
    <property type="nucleotide sequence ID" value="NZ_JBHSOM010000009.1"/>
</dbReference>
<keyword evidence="2" id="KW-1185">Reference proteome</keyword>
<evidence type="ECO:0000313" key="2">
    <source>
        <dbReference type="Proteomes" id="UP000288071"/>
    </source>
</evidence>
<evidence type="ECO:0008006" key="3">
    <source>
        <dbReference type="Google" id="ProtNLM"/>
    </source>
</evidence>
<reference evidence="1" key="1">
    <citation type="submission" date="2019-01" db="EMBL/GenBank/DDBJ databases">
        <title>Sinorhodobacter populi sp. nov. isolated from the symptomatic bark tissue of Populus euramericana canker.</title>
        <authorList>
            <person name="Xu G."/>
        </authorList>
    </citation>
    <scope>NUCLEOTIDE SEQUENCE [LARGE SCALE GENOMIC DNA]</scope>
    <source>
        <strain evidence="1">CGMCC 1.12963</strain>
    </source>
</reference>
<sequence>MVPMLFRPETFSISEVELLGTDLCCAGGACGHRLGCTVVWGCVLTVVGAQIAITYVPLLPQIFGAAAAPLSDRGLVVGNGVVFLALIGPEKPMRLTFLASKAAAGGT</sequence>
<name>A0A443LVH4_9RHOB</name>
<organism evidence="1 2">
    <name type="scientific">Paenirhodobacter huangdaonensis</name>
    <dbReference type="NCBI Taxonomy" id="2501515"/>
    <lineage>
        <taxon>Bacteria</taxon>
        <taxon>Pseudomonadati</taxon>
        <taxon>Pseudomonadota</taxon>
        <taxon>Alphaproteobacteria</taxon>
        <taxon>Rhodobacterales</taxon>
        <taxon>Rhodobacter group</taxon>
        <taxon>Paenirhodobacter</taxon>
    </lineage>
</organism>
<protein>
    <recommendedName>
        <fullName evidence="3">Cation-transporting P-type ATPase C-terminal domain-containing protein</fullName>
    </recommendedName>
</protein>
<dbReference type="AlphaFoldDB" id="A0A443LVH4"/>
<comment type="caution">
    <text evidence="1">The sequence shown here is derived from an EMBL/GenBank/DDBJ whole genome shotgun (WGS) entry which is preliminary data.</text>
</comment>
<accession>A0A443LVH4</accession>
<dbReference type="Proteomes" id="UP000288071">
    <property type="component" value="Unassembled WGS sequence"/>
</dbReference>
<evidence type="ECO:0000313" key="1">
    <source>
        <dbReference type="EMBL" id="RWR53196.1"/>
    </source>
</evidence>
<gene>
    <name evidence="1" type="ORF">EOW66_05655</name>
</gene>
<reference evidence="1" key="2">
    <citation type="submission" date="2019-01" db="EMBL/GenBank/DDBJ databases">
        <authorList>
            <person name="Li Y."/>
        </authorList>
    </citation>
    <scope>NUCLEOTIDE SEQUENCE [LARGE SCALE GENOMIC DNA]</scope>
    <source>
        <strain evidence="1">CGMCC 1.12963</strain>
    </source>
</reference>